<organism evidence="1 2">
    <name type="scientific">Protopolystoma xenopodis</name>
    <dbReference type="NCBI Taxonomy" id="117903"/>
    <lineage>
        <taxon>Eukaryota</taxon>
        <taxon>Metazoa</taxon>
        <taxon>Spiralia</taxon>
        <taxon>Lophotrochozoa</taxon>
        <taxon>Platyhelminthes</taxon>
        <taxon>Monogenea</taxon>
        <taxon>Polyopisthocotylea</taxon>
        <taxon>Polystomatidea</taxon>
        <taxon>Polystomatidae</taxon>
        <taxon>Protopolystoma</taxon>
    </lineage>
</organism>
<dbReference type="EMBL" id="CAAALY010004617">
    <property type="protein sequence ID" value="VEL08729.1"/>
    <property type="molecule type" value="Genomic_DNA"/>
</dbReference>
<name>A0A3S4ZDI7_9PLAT</name>
<sequence>MLDDFIAENQPIDTCSLQLGLNSSSDCEIAMLIGPTLSRFRVRAGSPSIKQSSNSAGGRSQQSIVESHLPNPLQMPSLLRLLAVVEDFRHGGRINALLGCSLLLPDSIDFSSLEGYISSSSYKASVSNGICNSEFEELLLMSTNWLFLPGESIMEAMVAPDILISQHHQLLETLLVRLSQIASLRYHLRNSLLTRARLLRRVGVRKKNLEHSLVNATLPMDIQGHQDSLISLNSKAATHVSRFSEQPSLVSEMTENTPVGILLPTASFEPRFSLTRFTTTGYLSAVYLMLYSPPSLKARRFVLG</sequence>
<protein>
    <submittedName>
        <fullName evidence="1">Uncharacterized protein</fullName>
    </submittedName>
</protein>
<evidence type="ECO:0000313" key="1">
    <source>
        <dbReference type="EMBL" id="VEL08729.1"/>
    </source>
</evidence>
<keyword evidence="2" id="KW-1185">Reference proteome</keyword>
<dbReference type="Proteomes" id="UP000784294">
    <property type="component" value="Unassembled WGS sequence"/>
</dbReference>
<accession>A0A3S4ZDI7</accession>
<proteinExistence type="predicted"/>
<gene>
    <name evidence="1" type="ORF">PXEA_LOCUS2169</name>
</gene>
<comment type="caution">
    <text evidence="1">The sequence shown here is derived from an EMBL/GenBank/DDBJ whole genome shotgun (WGS) entry which is preliminary data.</text>
</comment>
<dbReference type="OrthoDB" id="27031at2759"/>
<evidence type="ECO:0000313" key="2">
    <source>
        <dbReference type="Proteomes" id="UP000784294"/>
    </source>
</evidence>
<dbReference type="AlphaFoldDB" id="A0A3S4ZDI7"/>
<reference evidence="1" key="1">
    <citation type="submission" date="2018-11" db="EMBL/GenBank/DDBJ databases">
        <authorList>
            <consortium name="Pathogen Informatics"/>
        </authorList>
    </citation>
    <scope>NUCLEOTIDE SEQUENCE</scope>
</reference>